<evidence type="ECO:0000256" key="2">
    <source>
        <dbReference type="ARBA" id="ARBA00023242"/>
    </source>
</evidence>
<evidence type="ECO:0000313" key="5">
    <source>
        <dbReference type="EMBL" id="PSS16570.1"/>
    </source>
</evidence>
<feature type="domain" description="Zn(2)-C6 fungal-type" evidence="4">
    <location>
        <begin position="33"/>
        <end position="64"/>
    </location>
</feature>
<dbReference type="OrthoDB" id="1747771at2759"/>
<dbReference type="Proteomes" id="UP000241818">
    <property type="component" value="Unassembled WGS sequence"/>
</dbReference>
<dbReference type="Gene3D" id="4.10.240.10">
    <property type="entry name" value="Zn(2)-C6 fungal-type DNA-binding domain"/>
    <property type="match status" value="1"/>
</dbReference>
<dbReference type="CDD" id="cd00067">
    <property type="entry name" value="GAL4"/>
    <property type="match status" value="1"/>
</dbReference>
<name>A0A2T3AZI2_AMORE</name>
<dbReference type="GO" id="GO:0016831">
    <property type="term" value="F:carboxy-lyase activity"/>
    <property type="evidence" value="ECO:0007669"/>
    <property type="project" value="TreeGrafter"/>
</dbReference>
<keyword evidence="6" id="KW-1185">Reference proteome</keyword>
<dbReference type="InterPro" id="IPR007219">
    <property type="entry name" value="XnlR_reg_dom"/>
</dbReference>
<evidence type="ECO:0000256" key="3">
    <source>
        <dbReference type="SAM" id="MobiDB-lite"/>
    </source>
</evidence>
<dbReference type="EMBL" id="KZ679012">
    <property type="protein sequence ID" value="PSS16570.1"/>
    <property type="molecule type" value="Genomic_DNA"/>
</dbReference>
<feature type="region of interest" description="Disordered" evidence="3">
    <location>
        <begin position="64"/>
        <end position="210"/>
    </location>
</feature>
<evidence type="ECO:0000256" key="1">
    <source>
        <dbReference type="ARBA" id="ARBA00022723"/>
    </source>
</evidence>
<feature type="compositionally biased region" description="Basic and acidic residues" evidence="3">
    <location>
        <begin position="170"/>
        <end position="181"/>
    </location>
</feature>
<reference evidence="5 6" key="1">
    <citation type="journal article" date="2018" name="New Phytol.">
        <title>Comparative genomics and transcriptomics depict ericoid mycorrhizal fungi as versatile saprotrophs and plant mutualists.</title>
        <authorList>
            <person name="Martino E."/>
            <person name="Morin E."/>
            <person name="Grelet G.A."/>
            <person name="Kuo A."/>
            <person name="Kohler A."/>
            <person name="Daghino S."/>
            <person name="Barry K.W."/>
            <person name="Cichocki N."/>
            <person name="Clum A."/>
            <person name="Dockter R.B."/>
            <person name="Hainaut M."/>
            <person name="Kuo R.C."/>
            <person name="LaButti K."/>
            <person name="Lindahl B.D."/>
            <person name="Lindquist E.A."/>
            <person name="Lipzen A."/>
            <person name="Khouja H.R."/>
            <person name="Magnuson J."/>
            <person name="Murat C."/>
            <person name="Ohm R.A."/>
            <person name="Singer S.W."/>
            <person name="Spatafora J.W."/>
            <person name="Wang M."/>
            <person name="Veneault-Fourrey C."/>
            <person name="Henrissat B."/>
            <person name="Grigoriev I.V."/>
            <person name="Martin F.M."/>
            <person name="Perotto S."/>
        </authorList>
    </citation>
    <scope>NUCLEOTIDE SEQUENCE [LARGE SCALE GENOMIC DNA]</scope>
    <source>
        <strain evidence="5 6">ATCC 22711</strain>
    </source>
</reference>
<dbReference type="CDD" id="cd12148">
    <property type="entry name" value="fungal_TF_MHR"/>
    <property type="match status" value="1"/>
</dbReference>
<feature type="compositionally biased region" description="Low complexity" evidence="3">
    <location>
        <begin position="73"/>
        <end position="116"/>
    </location>
</feature>
<organism evidence="5 6">
    <name type="scientific">Amorphotheca resinae ATCC 22711</name>
    <dbReference type="NCBI Taxonomy" id="857342"/>
    <lineage>
        <taxon>Eukaryota</taxon>
        <taxon>Fungi</taxon>
        <taxon>Dikarya</taxon>
        <taxon>Ascomycota</taxon>
        <taxon>Pezizomycotina</taxon>
        <taxon>Leotiomycetes</taxon>
        <taxon>Helotiales</taxon>
        <taxon>Amorphothecaceae</taxon>
        <taxon>Amorphotheca</taxon>
    </lineage>
</organism>
<protein>
    <recommendedName>
        <fullName evidence="4">Zn(2)-C6 fungal-type domain-containing protein</fullName>
    </recommendedName>
</protein>
<dbReference type="InterPro" id="IPR036864">
    <property type="entry name" value="Zn2-C6_fun-type_DNA-bd_sf"/>
</dbReference>
<dbReference type="PANTHER" id="PTHR43374">
    <property type="entry name" value="FLAVIN PRENYLTRANSFERASE"/>
    <property type="match status" value="1"/>
</dbReference>
<feature type="region of interest" description="Disordered" evidence="3">
    <location>
        <begin position="1"/>
        <end position="33"/>
    </location>
</feature>
<dbReference type="InterPro" id="IPR004507">
    <property type="entry name" value="UbiX-like"/>
</dbReference>
<dbReference type="STRING" id="857342.A0A2T3AZI2"/>
<dbReference type="Pfam" id="PF00172">
    <property type="entry name" value="Zn_clus"/>
    <property type="match status" value="1"/>
</dbReference>
<dbReference type="GO" id="GO:0003677">
    <property type="term" value="F:DNA binding"/>
    <property type="evidence" value="ECO:0007669"/>
    <property type="project" value="InterPro"/>
</dbReference>
<evidence type="ECO:0000313" key="6">
    <source>
        <dbReference type="Proteomes" id="UP000241818"/>
    </source>
</evidence>
<dbReference type="SMART" id="SM00066">
    <property type="entry name" value="GAL4"/>
    <property type="match status" value="1"/>
</dbReference>
<proteinExistence type="predicted"/>
<dbReference type="GO" id="GO:0006351">
    <property type="term" value="P:DNA-templated transcription"/>
    <property type="evidence" value="ECO:0007669"/>
    <property type="project" value="InterPro"/>
</dbReference>
<feature type="compositionally biased region" description="Low complexity" evidence="3">
    <location>
        <begin position="148"/>
        <end position="159"/>
    </location>
</feature>
<dbReference type="PROSITE" id="PS50048">
    <property type="entry name" value="ZN2_CY6_FUNGAL_2"/>
    <property type="match status" value="1"/>
</dbReference>
<sequence length="728" mass="80071">MSTAGSTADNLLRRSDKEVRQILRRRKKRSQTSCLPCRTRKVKCDRGSPCDNCAKRGYPELCSFAAQGGAGTGTSSSPPQSPIPDSQPALPSAQYPSSQQPLPQTQQHLQCQTTSSEGTVVSDVHSTHSPSGFLQPGVVSEGSSQQRAGSTATGPASSGGSHGSSGVDPVDDRGRQDRREPFLGTNSMRSFLRDQASQAGPTQNTPSKTVEDAILPILGLDESRSTYPFLPASQTSLEKINLELHQVLPVDREIIRLFRCYQQEAHPFSPIIPDIEHFELELCAYLEHRALVKRQSHDQNHDTGQPTAHKSVSWVGSLFAVLASGAQYADISFKERQTKSHLYARYSFQCLRMANFLLRPSLLCIQTLLILGNVLQNDMKPEAAWIMLGTTARMAQSLGLHEETDASSPQRRLWLALSWHDSLLSLCFDRPPVTTPARTIPELVDGMSYTDAMNSLGDITLRSINTRAHDDTSYFTMVLENVARIEDIYLKSIGRRGGLHLSFAIAWLCRPALRNRHSAELRPELQLQLIEKCTKNLLECVRAFVQLHSLSILASRSWSVIHNGLSSALLLCLLGQTATNPEVRESLGEILEVLSTESEDEGSQGHDRDGNIELSRPHSRAVAVLRRLYNDRVNNSAQNPVADDGRRSQTVSHSQLQSTVNATMAPSPVSSNVNFSNYVDTAGLQLYDNLGQTDVSPLATLDSIIWDVMGVGGSMPDYNALSCEAWMF</sequence>
<dbReference type="RefSeq" id="XP_024720078.1">
    <property type="nucleotide sequence ID" value="XM_024867570.1"/>
</dbReference>
<dbReference type="GeneID" id="36575651"/>
<dbReference type="GO" id="GO:0008270">
    <property type="term" value="F:zinc ion binding"/>
    <property type="evidence" value="ECO:0007669"/>
    <property type="project" value="InterPro"/>
</dbReference>
<dbReference type="SMART" id="SM00906">
    <property type="entry name" value="Fungal_trans"/>
    <property type="match status" value="1"/>
</dbReference>
<evidence type="ECO:0000259" key="4">
    <source>
        <dbReference type="PROSITE" id="PS50048"/>
    </source>
</evidence>
<dbReference type="Pfam" id="PF04082">
    <property type="entry name" value="Fungal_trans"/>
    <property type="match status" value="1"/>
</dbReference>
<keyword evidence="1" id="KW-0479">Metal-binding</keyword>
<dbReference type="InParanoid" id="A0A2T3AZI2"/>
<gene>
    <name evidence="5" type="ORF">M430DRAFT_42581</name>
</gene>
<dbReference type="AlphaFoldDB" id="A0A2T3AZI2"/>
<accession>A0A2T3AZI2</accession>
<keyword evidence="2" id="KW-0539">Nucleus</keyword>
<feature type="compositionally biased region" description="Basic and acidic residues" evidence="3">
    <location>
        <begin position="11"/>
        <end position="21"/>
    </location>
</feature>
<dbReference type="PANTHER" id="PTHR43374:SF1">
    <property type="entry name" value="FLAVIN PRENYLTRANSFERASE PAD1, MITOCHONDRIAL"/>
    <property type="match status" value="1"/>
</dbReference>
<dbReference type="PROSITE" id="PS00463">
    <property type="entry name" value="ZN2_CY6_FUNGAL_1"/>
    <property type="match status" value="1"/>
</dbReference>
<dbReference type="InterPro" id="IPR001138">
    <property type="entry name" value="Zn2Cys6_DnaBD"/>
</dbReference>
<dbReference type="GO" id="GO:0000981">
    <property type="term" value="F:DNA-binding transcription factor activity, RNA polymerase II-specific"/>
    <property type="evidence" value="ECO:0007669"/>
    <property type="project" value="InterPro"/>
</dbReference>
<feature type="compositionally biased region" description="Polar residues" evidence="3">
    <location>
        <begin position="184"/>
        <end position="208"/>
    </location>
</feature>
<dbReference type="SUPFAM" id="SSF57701">
    <property type="entry name" value="Zn2/Cys6 DNA-binding domain"/>
    <property type="match status" value="1"/>
</dbReference>